<dbReference type="InterPro" id="IPR016047">
    <property type="entry name" value="M23ase_b-sheet_dom"/>
</dbReference>
<dbReference type="EMBL" id="MEYV01000010">
    <property type="protein sequence ID" value="OGD40278.1"/>
    <property type="molecule type" value="Genomic_DNA"/>
</dbReference>
<proteinExistence type="predicted"/>
<protein>
    <recommendedName>
        <fullName evidence="3">M23ase beta-sheet core domain-containing protein</fullName>
    </recommendedName>
</protein>
<dbReference type="Proteomes" id="UP000177197">
    <property type="component" value="Unassembled WGS sequence"/>
</dbReference>
<evidence type="ECO:0000313" key="4">
    <source>
        <dbReference type="EMBL" id="OGD40278.1"/>
    </source>
</evidence>
<keyword evidence="1" id="KW-0732">Signal</keyword>
<evidence type="ECO:0000256" key="2">
    <source>
        <dbReference type="SAM" id="Coils"/>
    </source>
</evidence>
<dbReference type="CDD" id="cd12797">
    <property type="entry name" value="M23_peptidase"/>
    <property type="match status" value="1"/>
</dbReference>
<gene>
    <name evidence="4" type="ORF">A3I30_03210</name>
</gene>
<dbReference type="PANTHER" id="PTHR21666:SF289">
    <property type="entry name" value="L-ALA--D-GLU ENDOPEPTIDASE"/>
    <property type="match status" value="1"/>
</dbReference>
<feature type="domain" description="M23ase beta-sheet core" evidence="3">
    <location>
        <begin position="295"/>
        <end position="386"/>
    </location>
</feature>
<sequence>MIRINTNKICIISIISTISILVSYVAFAQQSELDLLQEQIKLKEAEIARLEIEAEKFRENISQTQGQKKTLQNQLKTIENRISSLQSDLKVTKVKIAKTELNVKSLANQINKKQSEIGERKAGIGKSLRAMAYLDNENIVLSLLRSDRLSDFLSEARYFSNLQDSLYNDFRLLAQARKNLEDFKIGEEDKKIELVDLRKSLTAQNTLVENQKKEKNQLLIETKNQEKNYQKQLLEVQKKQAEIQQEIFGLEDKLRGKISGLPMARAGVLAWPLAGIVTQTYGPTNETGFYNLAYKFHNGIDIAASLGAPVRAALEGDVLASGDNGKYAYGQWIAIKHQNGLITLYAHLSAKAAIVGQYVDEGQIIGYEGASGFVTGPHLHFTVYSANTFKVEQRWFGLLPLGGSVNPLDYL</sequence>
<feature type="coiled-coil region" evidence="2">
    <location>
        <begin position="208"/>
        <end position="246"/>
    </location>
</feature>
<dbReference type="InterPro" id="IPR050570">
    <property type="entry name" value="Cell_wall_metabolism_enzyme"/>
</dbReference>
<dbReference type="Gene3D" id="2.70.70.10">
    <property type="entry name" value="Glucose Permease (Domain IIA)"/>
    <property type="match status" value="1"/>
</dbReference>
<dbReference type="AlphaFoldDB" id="A0A1F5CBT7"/>
<feature type="coiled-coil region" evidence="2">
    <location>
        <begin position="26"/>
        <end position="116"/>
    </location>
</feature>
<dbReference type="InterPro" id="IPR011055">
    <property type="entry name" value="Dup_hybrid_motif"/>
</dbReference>
<dbReference type="Gene3D" id="6.10.250.3150">
    <property type="match status" value="1"/>
</dbReference>
<accession>A0A1F5CBT7</accession>
<dbReference type="Pfam" id="PF01551">
    <property type="entry name" value="Peptidase_M23"/>
    <property type="match status" value="1"/>
</dbReference>
<dbReference type="SUPFAM" id="SSF51261">
    <property type="entry name" value="Duplicated hybrid motif"/>
    <property type="match status" value="1"/>
</dbReference>
<comment type="caution">
    <text evidence="4">The sequence shown here is derived from an EMBL/GenBank/DDBJ whole genome shotgun (WGS) entry which is preliminary data.</text>
</comment>
<organism evidence="4 5">
    <name type="scientific">Candidatus Azambacteria bacterium RIFCSPLOWO2_02_FULL_44_14</name>
    <dbReference type="NCBI Taxonomy" id="1797306"/>
    <lineage>
        <taxon>Bacteria</taxon>
        <taxon>Candidatus Azamiibacteriota</taxon>
    </lineage>
</organism>
<dbReference type="GO" id="GO:0004222">
    <property type="term" value="F:metalloendopeptidase activity"/>
    <property type="evidence" value="ECO:0007669"/>
    <property type="project" value="TreeGrafter"/>
</dbReference>
<dbReference type="SUPFAM" id="SSF57997">
    <property type="entry name" value="Tropomyosin"/>
    <property type="match status" value="1"/>
</dbReference>
<evidence type="ECO:0000256" key="1">
    <source>
        <dbReference type="ARBA" id="ARBA00022729"/>
    </source>
</evidence>
<name>A0A1F5CBT7_9BACT</name>
<evidence type="ECO:0000313" key="5">
    <source>
        <dbReference type="Proteomes" id="UP000177197"/>
    </source>
</evidence>
<reference evidence="4 5" key="1">
    <citation type="journal article" date="2016" name="Nat. Commun.">
        <title>Thousands of microbial genomes shed light on interconnected biogeochemical processes in an aquifer system.</title>
        <authorList>
            <person name="Anantharaman K."/>
            <person name="Brown C.T."/>
            <person name="Hug L.A."/>
            <person name="Sharon I."/>
            <person name="Castelle C.J."/>
            <person name="Probst A.J."/>
            <person name="Thomas B.C."/>
            <person name="Singh A."/>
            <person name="Wilkins M.J."/>
            <person name="Karaoz U."/>
            <person name="Brodie E.L."/>
            <person name="Williams K.H."/>
            <person name="Hubbard S.S."/>
            <person name="Banfield J.F."/>
        </authorList>
    </citation>
    <scope>NUCLEOTIDE SEQUENCE [LARGE SCALE GENOMIC DNA]</scope>
</reference>
<dbReference type="PANTHER" id="PTHR21666">
    <property type="entry name" value="PEPTIDASE-RELATED"/>
    <property type="match status" value="1"/>
</dbReference>
<evidence type="ECO:0000259" key="3">
    <source>
        <dbReference type="Pfam" id="PF01551"/>
    </source>
</evidence>
<keyword evidence="2" id="KW-0175">Coiled coil</keyword>